<feature type="signal peptide" evidence="1">
    <location>
        <begin position="1"/>
        <end position="20"/>
    </location>
</feature>
<proteinExistence type="predicted"/>
<keyword evidence="1" id="KW-0732">Signal</keyword>
<organism evidence="2 3">
    <name type="scientific">Prosthecobacter fluviatilis</name>
    <dbReference type="NCBI Taxonomy" id="445931"/>
    <lineage>
        <taxon>Bacteria</taxon>
        <taxon>Pseudomonadati</taxon>
        <taxon>Verrucomicrobiota</taxon>
        <taxon>Verrucomicrobiia</taxon>
        <taxon>Verrucomicrobiales</taxon>
        <taxon>Verrucomicrobiaceae</taxon>
        <taxon>Prosthecobacter</taxon>
    </lineage>
</organism>
<evidence type="ECO:0000313" key="3">
    <source>
        <dbReference type="Proteomes" id="UP001596052"/>
    </source>
</evidence>
<accession>A0ABW0KL42</accession>
<comment type="caution">
    <text evidence="2">The sequence shown here is derived from an EMBL/GenBank/DDBJ whole genome shotgun (WGS) entry which is preliminary data.</text>
</comment>
<dbReference type="Proteomes" id="UP001596052">
    <property type="component" value="Unassembled WGS sequence"/>
</dbReference>
<protein>
    <submittedName>
        <fullName evidence="2">Uncharacterized protein</fullName>
    </submittedName>
</protein>
<gene>
    <name evidence="2" type="ORF">ACFQDI_04890</name>
</gene>
<evidence type="ECO:0000256" key="1">
    <source>
        <dbReference type="SAM" id="SignalP"/>
    </source>
</evidence>
<dbReference type="RefSeq" id="WP_377163998.1">
    <property type="nucleotide sequence ID" value="NZ_JBHSMQ010000001.1"/>
</dbReference>
<feature type="chain" id="PRO_5046124701" evidence="1">
    <location>
        <begin position="21"/>
        <end position="194"/>
    </location>
</feature>
<keyword evidence="3" id="KW-1185">Reference proteome</keyword>
<evidence type="ECO:0000313" key="2">
    <source>
        <dbReference type="EMBL" id="MFC5454185.1"/>
    </source>
</evidence>
<sequence length="194" mass="21385">MNSFFRACVLILSTTLSLHAADVPMKTVGIDEFFAGQLQPLPLKLDVPKEYVHANGLELEDSYTYWMLPKEIKPAAESGDLPKTGYVWGKISLNVGWLADQKKFSHEDGLKAELAAAGLEMVAQKKRTVGGHAVIASTLNQKLEDGSRRLLYSAYIATNIETNCIYLSYSPPSDFSKEQAAKVWDAIIDSISKT</sequence>
<dbReference type="EMBL" id="JBHSMQ010000001">
    <property type="protein sequence ID" value="MFC5454185.1"/>
    <property type="molecule type" value="Genomic_DNA"/>
</dbReference>
<reference evidence="3" key="1">
    <citation type="journal article" date="2019" name="Int. J. Syst. Evol. Microbiol.">
        <title>The Global Catalogue of Microorganisms (GCM) 10K type strain sequencing project: providing services to taxonomists for standard genome sequencing and annotation.</title>
        <authorList>
            <consortium name="The Broad Institute Genomics Platform"/>
            <consortium name="The Broad Institute Genome Sequencing Center for Infectious Disease"/>
            <person name="Wu L."/>
            <person name="Ma J."/>
        </authorList>
    </citation>
    <scope>NUCLEOTIDE SEQUENCE [LARGE SCALE GENOMIC DNA]</scope>
    <source>
        <strain evidence="3">CGMCC 4.1469</strain>
    </source>
</reference>
<name>A0ABW0KL42_9BACT</name>